<proteinExistence type="predicted"/>
<keyword evidence="1" id="KW-0472">Membrane</keyword>
<dbReference type="EMBL" id="CP068570">
    <property type="protein sequence ID" value="QQZ50399.1"/>
    <property type="molecule type" value="Genomic_DNA"/>
</dbReference>
<protein>
    <submittedName>
        <fullName evidence="2">Uncharacterized protein</fullName>
    </submittedName>
</protein>
<evidence type="ECO:0000313" key="2">
    <source>
        <dbReference type="EMBL" id="QQZ50399.1"/>
    </source>
</evidence>
<evidence type="ECO:0000256" key="1">
    <source>
        <dbReference type="SAM" id="Phobius"/>
    </source>
</evidence>
<name>A0A974P4S6_9CAUL</name>
<accession>A0A974P4S6</accession>
<dbReference type="AlphaFoldDB" id="A0A974P4S6"/>
<gene>
    <name evidence="2" type="ORF">JKL49_01540</name>
</gene>
<organism evidence="2">
    <name type="scientific">Phenylobacterium glaciei</name>
    <dbReference type="NCBI Taxonomy" id="2803784"/>
    <lineage>
        <taxon>Bacteria</taxon>
        <taxon>Pseudomonadati</taxon>
        <taxon>Pseudomonadota</taxon>
        <taxon>Alphaproteobacteria</taxon>
        <taxon>Caulobacterales</taxon>
        <taxon>Caulobacteraceae</taxon>
        <taxon>Phenylobacterium</taxon>
    </lineage>
</organism>
<reference evidence="2" key="1">
    <citation type="submission" date="2021-01" db="EMBL/GenBank/DDBJ databases">
        <title>Genome sequence of Phenylobacterium sp. 20VBR1 isolated from a valley glaceir, Ny-Alesund, Svalbard.</title>
        <authorList>
            <person name="Thomas F.A."/>
            <person name="Krishnan K.P."/>
            <person name="Sinha R.K."/>
        </authorList>
    </citation>
    <scope>NUCLEOTIDE SEQUENCE</scope>
    <source>
        <strain evidence="2">20VBR1</strain>
    </source>
</reference>
<feature type="transmembrane region" description="Helical" evidence="1">
    <location>
        <begin position="20"/>
        <end position="39"/>
    </location>
</feature>
<sequence length="82" mass="8646">MIGGTLATALQYPILAQVHGLGPMLLVLCLVSAIGDTLYWTSYHAYFAALGDAEHRGHQIGAREALASVVGIIAPCWAVGPW</sequence>
<keyword evidence="1" id="KW-1133">Transmembrane helix</keyword>
<keyword evidence="1" id="KW-0812">Transmembrane</keyword>